<comment type="subcellular location">
    <subcellularLocation>
        <location evidence="1">Membrane</location>
    </subcellularLocation>
</comment>
<dbReference type="GO" id="GO:0008053">
    <property type="term" value="P:mitochondrial fusion"/>
    <property type="evidence" value="ECO:0007669"/>
    <property type="project" value="TreeGrafter"/>
</dbReference>
<evidence type="ECO:0000256" key="2">
    <source>
        <dbReference type="ARBA" id="ARBA00022741"/>
    </source>
</evidence>
<protein>
    <recommendedName>
        <fullName evidence="6">Dynamin N-terminal domain-containing protein</fullName>
    </recommendedName>
</protein>
<organism evidence="7 8">
    <name type="scientific">Bacillus cereus</name>
    <dbReference type="NCBI Taxonomy" id="1396"/>
    <lineage>
        <taxon>Bacteria</taxon>
        <taxon>Bacillati</taxon>
        <taxon>Bacillota</taxon>
        <taxon>Bacilli</taxon>
        <taxon>Bacillales</taxon>
        <taxon>Bacillaceae</taxon>
        <taxon>Bacillus</taxon>
        <taxon>Bacillus cereus group</taxon>
    </lineage>
</organism>
<dbReference type="GO" id="GO:0005525">
    <property type="term" value="F:GTP binding"/>
    <property type="evidence" value="ECO:0007669"/>
    <property type="project" value="UniProtKB-KW"/>
</dbReference>
<dbReference type="PANTHER" id="PTHR10465:SF0">
    <property type="entry name" value="SARCALUMENIN"/>
    <property type="match status" value="1"/>
</dbReference>
<sequence length="516" mass="60479">MHGYLNGGSNMNLLLLDSRLYKIETGEDWFLNEEIIIYDENNFDDTIKTILKEYGIPGCRLFVLDHVYKNLQGVRNVFPISGLLQRVSCFEQGYDGIRAIHISFGNSSYFVIKDGNKKEYVIYFTNQDFILKDKSKFISSILGLNEEISWENSDELFRRLKLKVKEMNWNRVDKVFIDLSSMDESEFVFNFSGKSWHKKLAWKVNKNWEKYSEGQKEDIVGAYRSMSRKKADEYIQCKYFGAKSCDLRVGVVSPFTYGKSAFMNSLLHMPLLQEDILVKTAKVTEISYDDRYIITNKSHLKYAFTYEEYQSADLFKERLSLITTDLELEKCSTIEVMLPHYARDKRIQYIDTPGLFGKIREHDDITEAYIKNLDIVIYLLNPLQIGFQPYIEKIKEFQKKYNKKCILVVNKMDLVPKEDDRIKLEQEIRQGILNQIEAEKIFFVSSYFASRARYCQASYLTMDDIRRDQSLYVKKDLEIISGRGLVEGDLKIMESMSGIQEVEKFLINETTAQFIN</sequence>
<dbReference type="Proteomes" id="UP000220900">
    <property type="component" value="Unassembled WGS sequence"/>
</dbReference>
<accession>A0A2A8LHL9</accession>
<evidence type="ECO:0000259" key="6">
    <source>
        <dbReference type="Pfam" id="PF00350"/>
    </source>
</evidence>
<keyword evidence="5" id="KW-0472">Membrane</keyword>
<keyword evidence="3" id="KW-0378">Hydrolase</keyword>
<dbReference type="InterPro" id="IPR045063">
    <property type="entry name" value="Dynamin_N"/>
</dbReference>
<dbReference type="Gene3D" id="3.40.50.300">
    <property type="entry name" value="P-loop containing nucleotide triphosphate hydrolases"/>
    <property type="match status" value="1"/>
</dbReference>
<dbReference type="GO" id="GO:0003924">
    <property type="term" value="F:GTPase activity"/>
    <property type="evidence" value="ECO:0007669"/>
    <property type="project" value="InterPro"/>
</dbReference>
<gene>
    <name evidence="7" type="ORF">CN491_24875</name>
</gene>
<name>A0A2A8LHL9_BACCE</name>
<dbReference type="SUPFAM" id="SSF52540">
    <property type="entry name" value="P-loop containing nucleoside triphosphate hydrolases"/>
    <property type="match status" value="1"/>
</dbReference>
<evidence type="ECO:0000256" key="1">
    <source>
        <dbReference type="ARBA" id="ARBA00004370"/>
    </source>
</evidence>
<comment type="caution">
    <text evidence="7">The sequence shown here is derived from an EMBL/GenBank/DDBJ whole genome shotgun (WGS) entry which is preliminary data.</text>
</comment>
<evidence type="ECO:0000256" key="3">
    <source>
        <dbReference type="ARBA" id="ARBA00022801"/>
    </source>
</evidence>
<evidence type="ECO:0000256" key="5">
    <source>
        <dbReference type="ARBA" id="ARBA00023136"/>
    </source>
</evidence>
<proteinExistence type="predicted"/>
<dbReference type="AlphaFoldDB" id="A0A2A8LHL9"/>
<evidence type="ECO:0000313" key="8">
    <source>
        <dbReference type="Proteomes" id="UP000220900"/>
    </source>
</evidence>
<dbReference type="Pfam" id="PF00350">
    <property type="entry name" value="Dynamin_N"/>
    <property type="match status" value="1"/>
</dbReference>
<evidence type="ECO:0000313" key="7">
    <source>
        <dbReference type="EMBL" id="PES90326.1"/>
    </source>
</evidence>
<dbReference type="InterPro" id="IPR027417">
    <property type="entry name" value="P-loop_NTPase"/>
</dbReference>
<dbReference type="PANTHER" id="PTHR10465">
    <property type="entry name" value="TRANSMEMBRANE GTPASE FZO1"/>
    <property type="match status" value="1"/>
</dbReference>
<reference evidence="7 8" key="1">
    <citation type="submission" date="2017-09" db="EMBL/GenBank/DDBJ databases">
        <title>Large-scale bioinformatics analysis of Bacillus genomes uncovers conserved roles of natural products in bacterial physiology.</title>
        <authorList>
            <consortium name="Agbiome Team Llc"/>
            <person name="Bleich R.M."/>
            <person name="Grubbs K.J."/>
            <person name="Santa Maria K.C."/>
            <person name="Allen S.E."/>
            <person name="Farag S."/>
            <person name="Shank E.A."/>
            <person name="Bowers A."/>
        </authorList>
    </citation>
    <scope>NUCLEOTIDE SEQUENCE [LARGE SCALE GENOMIC DNA]</scope>
    <source>
        <strain evidence="7 8">AFS002368</strain>
    </source>
</reference>
<feature type="domain" description="Dynamin N-terminal" evidence="6">
    <location>
        <begin position="249"/>
        <end position="412"/>
    </location>
</feature>
<keyword evidence="2" id="KW-0547">Nucleotide-binding</keyword>
<dbReference type="EMBL" id="NTZF01000038">
    <property type="protein sequence ID" value="PES90326.1"/>
    <property type="molecule type" value="Genomic_DNA"/>
</dbReference>
<dbReference type="GO" id="GO:0016020">
    <property type="term" value="C:membrane"/>
    <property type="evidence" value="ECO:0007669"/>
    <property type="project" value="UniProtKB-SubCell"/>
</dbReference>
<evidence type="ECO:0000256" key="4">
    <source>
        <dbReference type="ARBA" id="ARBA00023134"/>
    </source>
</evidence>
<keyword evidence="4" id="KW-0342">GTP-binding</keyword>
<dbReference type="InterPro" id="IPR027094">
    <property type="entry name" value="Mitofusin_fam"/>
</dbReference>